<accession>A0ACC5R274</accession>
<evidence type="ECO:0000313" key="2">
    <source>
        <dbReference type="Proteomes" id="UP000616151"/>
    </source>
</evidence>
<gene>
    <name evidence="1" type="ORF">JHL16_10360</name>
</gene>
<sequence length="295" mass="30486">MERLGILAAILSSALGGTAVVVTRYLTSTLDPLTIGAIRFAGGFLVLAAMACWPGQQWPRRGDWPGTAALGLLFFGLFPILFAAALIYTTAARGALALSTLPLLTMAAAAALRIEPPTLRKLLGVLIAIGGVTFALNANLRNAPPDAWRGDLLMIGAALCMAFYNVWSRPFIARSGPIPFAAFGMGIGAICLCGGSLLSGGVSRLPLLSAPQWLAGAYLAIVCGAMIFFLWAYALGRASPTLVAVSVAVNPITASILAVSMLGEQISPELLIGLIGTLVGIAVASGLLPSIRLKR</sequence>
<dbReference type="Proteomes" id="UP000616151">
    <property type="component" value="Unassembled WGS sequence"/>
</dbReference>
<proteinExistence type="predicted"/>
<dbReference type="EMBL" id="JAENHL010000006">
    <property type="protein sequence ID" value="MBK1866757.1"/>
    <property type="molecule type" value="Genomic_DNA"/>
</dbReference>
<comment type="caution">
    <text evidence="1">The sequence shown here is derived from an EMBL/GenBank/DDBJ whole genome shotgun (WGS) entry which is preliminary data.</text>
</comment>
<keyword evidence="2" id="KW-1185">Reference proteome</keyword>
<evidence type="ECO:0000313" key="1">
    <source>
        <dbReference type="EMBL" id="MBK1866757.1"/>
    </source>
</evidence>
<name>A0ACC5R274_9HYPH</name>
<organism evidence="1 2">
    <name type="scientific">Taklimakanibacter albus</name>
    <dbReference type="NCBI Taxonomy" id="2800327"/>
    <lineage>
        <taxon>Bacteria</taxon>
        <taxon>Pseudomonadati</taxon>
        <taxon>Pseudomonadota</taxon>
        <taxon>Alphaproteobacteria</taxon>
        <taxon>Hyphomicrobiales</taxon>
        <taxon>Aestuariivirgaceae</taxon>
        <taxon>Taklimakanibacter</taxon>
    </lineage>
</organism>
<protein>
    <submittedName>
        <fullName evidence="1">DMT family transporter</fullName>
    </submittedName>
</protein>
<reference evidence="1" key="1">
    <citation type="submission" date="2021-01" db="EMBL/GenBank/DDBJ databases">
        <authorList>
            <person name="Sun Q."/>
        </authorList>
    </citation>
    <scope>NUCLEOTIDE SEQUENCE</scope>
    <source>
        <strain evidence="1">YIM B02566</strain>
    </source>
</reference>